<accession>A0AAX2LSV4</accession>
<evidence type="ECO:0000313" key="1">
    <source>
        <dbReference type="EMBL" id="AMF92887.1"/>
    </source>
</evidence>
<protein>
    <recommendedName>
        <fullName evidence="5">Cysteine-rich CWC</fullName>
    </recommendedName>
</protein>
<proteinExistence type="predicted"/>
<dbReference type="Pfam" id="PF14375">
    <property type="entry name" value="Cys_rich_CWC"/>
    <property type="match status" value="1"/>
</dbReference>
<evidence type="ECO:0000313" key="4">
    <source>
        <dbReference type="Proteomes" id="UP000254626"/>
    </source>
</evidence>
<reference evidence="1" key="2">
    <citation type="submission" date="2018-01" db="EMBL/GenBank/DDBJ databases">
        <title>FDA dAtabase for Regulatory Grade micrObial Sequences (FDA-ARGOS): Supporting development and validation of Infectious Disease Dx tests.</title>
        <authorList>
            <person name="Hoffmann M."/>
            <person name="Allard M."/>
            <person name="Evans P."/>
            <person name="Brown E."/>
            <person name="Tallon L."/>
            <person name="Sadzewicz L."/>
            <person name="Sengamalay N."/>
            <person name="Ott S."/>
            <person name="Godinez A."/>
            <person name="Nagaraj S."/>
            <person name="Vyas G."/>
            <person name="Aluvathingal J."/>
            <person name="Nadendla S."/>
            <person name="Geyer C."/>
            <person name="Sichtig H."/>
        </authorList>
    </citation>
    <scope>NUCLEOTIDE SEQUENCE</scope>
    <source>
        <strain evidence="1">ATCC 33809</strain>
    </source>
</reference>
<dbReference type="Proteomes" id="UP000254626">
    <property type="component" value="Unassembled WGS sequence"/>
</dbReference>
<dbReference type="InterPro" id="IPR032720">
    <property type="entry name" value="Cys_rich_CWC"/>
</dbReference>
<dbReference type="RefSeq" id="WP_020328218.1">
    <property type="nucleotide sequence ID" value="NZ_CABLBX010000010.1"/>
</dbReference>
<dbReference type="AlphaFoldDB" id="A0AAX2LSV4"/>
<reference evidence="2 4" key="3">
    <citation type="submission" date="2018-06" db="EMBL/GenBank/DDBJ databases">
        <authorList>
            <consortium name="Pathogen Informatics"/>
            <person name="Doyle S."/>
        </authorList>
    </citation>
    <scope>NUCLEOTIDE SEQUENCE [LARGE SCALE GENOMIC DNA]</scope>
    <source>
        <strain evidence="2 4">NCTC11327</strain>
    </source>
</reference>
<gene>
    <name evidence="1" type="ORF">AL536_05310</name>
    <name evidence="2" type="ORF">NCTC11327_03086</name>
</gene>
<name>A0AAX2LSV4_VIBFL</name>
<dbReference type="EMBL" id="CP014034">
    <property type="protein sequence ID" value="AMF92887.1"/>
    <property type="molecule type" value="Genomic_DNA"/>
</dbReference>
<dbReference type="Proteomes" id="UP000057088">
    <property type="component" value="Chromosome 1"/>
</dbReference>
<evidence type="ECO:0000313" key="3">
    <source>
        <dbReference type="Proteomes" id="UP000057088"/>
    </source>
</evidence>
<evidence type="ECO:0008006" key="5">
    <source>
        <dbReference type="Google" id="ProtNLM"/>
    </source>
</evidence>
<sequence length="83" mass="9239">MSHKVQNVDPLICPLCGNGNACVNLSTGDVTKSCWCNDPNITFPQELLDRVPKDAKRKACICKTCALKFQHEKAQGVQFYQPE</sequence>
<dbReference type="EMBL" id="UHIP01000002">
    <property type="protein sequence ID" value="SUQ26226.1"/>
    <property type="molecule type" value="Genomic_DNA"/>
</dbReference>
<reference evidence="3" key="1">
    <citation type="submission" date="2015-12" db="EMBL/GenBank/DDBJ databases">
        <title>FDA dAtabase for Regulatory Grade micrObial Sequences (FDA-ARGOS): Supporting development and validation of Infectious Disease Dx tests.</title>
        <authorList>
            <person name="Hoffmann M."/>
            <person name="Allard M."/>
            <person name="Evans P."/>
            <person name="Brown E."/>
            <person name="Tallon L.J."/>
            <person name="Sadzewicz L."/>
            <person name="Sengamalay N."/>
            <person name="Ott S."/>
            <person name="Godinez A."/>
            <person name="Nagaraj S."/>
            <person name="Vyas G."/>
            <person name="Aluvathingal J."/>
            <person name="Nadendla S."/>
            <person name="Geyer C."/>
            <person name="Sichtig H."/>
        </authorList>
    </citation>
    <scope>NUCLEOTIDE SEQUENCE [LARGE SCALE GENOMIC DNA]</scope>
    <source>
        <strain evidence="3">ATCC 33809</strain>
    </source>
</reference>
<dbReference type="GeneID" id="29383857"/>
<evidence type="ECO:0000313" key="2">
    <source>
        <dbReference type="EMBL" id="SUQ26226.1"/>
    </source>
</evidence>
<keyword evidence="3" id="KW-1185">Reference proteome</keyword>
<dbReference type="KEGG" id="vfl:AL536_05310"/>
<organism evidence="2 4">
    <name type="scientific">Vibrio fluvialis</name>
    <dbReference type="NCBI Taxonomy" id="676"/>
    <lineage>
        <taxon>Bacteria</taxon>
        <taxon>Pseudomonadati</taxon>
        <taxon>Pseudomonadota</taxon>
        <taxon>Gammaproteobacteria</taxon>
        <taxon>Vibrionales</taxon>
        <taxon>Vibrionaceae</taxon>
        <taxon>Vibrio</taxon>
    </lineage>
</organism>